<keyword evidence="3" id="KW-1185">Reference proteome</keyword>
<dbReference type="EMBL" id="BPQB01000003">
    <property type="protein sequence ID" value="GJE86076.1"/>
    <property type="molecule type" value="Genomic_DNA"/>
</dbReference>
<gene>
    <name evidence="2" type="ORF">PsYK624_021560</name>
</gene>
<evidence type="ECO:0000313" key="3">
    <source>
        <dbReference type="Proteomes" id="UP000703269"/>
    </source>
</evidence>
<dbReference type="OrthoDB" id="3244156at2759"/>
<evidence type="ECO:0000313" key="2">
    <source>
        <dbReference type="EMBL" id="GJE86076.1"/>
    </source>
</evidence>
<feature type="region of interest" description="Disordered" evidence="1">
    <location>
        <begin position="1"/>
        <end position="48"/>
    </location>
</feature>
<proteinExistence type="predicted"/>
<accession>A0A9P3G0Q1</accession>
<comment type="caution">
    <text evidence="2">The sequence shown here is derived from an EMBL/GenBank/DDBJ whole genome shotgun (WGS) entry which is preliminary data.</text>
</comment>
<reference evidence="2 3" key="1">
    <citation type="submission" date="2021-08" db="EMBL/GenBank/DDBJ databases">
        <title>Draft Genome Sequence of Phanerochaete sordida strain YK-624.</title>
        <authorList>
            <person name="Mori T."/>
            <person name="Dohra H."/>
            <person name="Suzuki T."/>
            <person name="Kawagishi H."/>
            <person name="Hirai H."/>
        </authorList>
    </citation>
    <scope>NUCLEOTIDE SEQUENCE [LARGE SCALE GENOMIC DNA]</scope>
    <source>
        <strain evidence="2 3">YK-624</strain>
    </source>
</reference>
<organism evidence="2 3">
    <name type="scientific">Phanerochaete sordida</name>
    <dbReference type="NCBI Taxonomy" id="48140"/>
    <lineage>
        <taxon>Eukaryota</taxon>
        <taxon>Fungi</taxon>
        <taxon>Dikarya</taxon>
        <taxon>Basidiomycota</taxon>
        <taxon>Agaricomycotina</taxon>
        <taxon>Agaricomycetes</taxon>
        <taxon>Polyporales</taxon>
        <taxon>Phanerochaetaceae</taxon>
        <taxon>Phanerochaete</taxon>
    </lineage>
</organism>
<feature type="region of interest" description="Disordered" evidence="1">
    <location>
        <begin position="136"/>
        <end position="156"/>
    </location>
</feature>
<name>A0A9P3G0Q1_9APHY</name>
<dbReference type="Proteomes" id="UP000703269">
    <property type="component" value="Unassembled WGS sequence"/>
</dbReference>
<dbReference type="AlphaFoldDB" id="A0A9P3G0Q1"/>
<sequence>MDPYRSPQAASLNIGSPRSLRPREQLHAPTPRYHPSIAQSMHSPVHMPEPVLASGEYAYSEHPAFHVESSSTDDSPESRGRIMGGLRNRWKRISGAFHKHHSRESLYSEYASEAQGAASQDPLRFPSRIASQALSGIPETSAELESSPGFDEPVRPSHYEVVRSDGVPSYMESDVSSSHSAHTKAPSIDIAVPPYDTWAYYWVLIVLFFLRISRLPWSSHRIVKDFVPERDGRFRKTEPQKVVQSWYTRRNRGRDAEKITVSPPQLFVVPATPQTASVFSGAPTSAFPMPVAVTSPYSDAATAIRPTRTPATVTSAGMNLASPGMSSHGLGEQSMRYSWYSSSPQQYPWTYPSHLFQASITSPQTFIDTPASGFFSPQAR</sequence>
<protein>
    <submittedName>
        <fullName evidence="2">Uncharacterized protein</fullName>
    </submittedName>
</protein>
<evidence type="ECO:0000256" key="1">
    <source>
        <dbReference type="SAM" id="MobiDB-lite"/>
    </source>
</evidence>